<reference evidence="2" key="1">
    <citation type="journal article" date="2022" name="Mol. Ecol. Resour.">
        <title>The genomes of chicory, endive, great burdock and yacon provide insights into Asteraceae palaeo-polyploidization history and plant inulin production.</title>
        <authorList>
            <person name="Fan W."/>
            <person name="Wang S."/>
            <person name="Wang H."/>
            <person name="Wang A."/>
            <person name="Jiang F."/>
            <person name="Liu H."/>
            <person name="Zhao H."/>
            <person name="Xu D."/>
            <person name="Zhang Y."/>
        </authorList>
    </citation>
    <scope>NUCLEOTIDE SEQUENCE [LARGE SCALE GENOMIC DNA]</scope>
    <source>
        <strain evidence="2">cv. Yunnan</strain>
    </source>
</reference>
<comment type="caution">
    <text evidence="1">The sequence shown here is derived from an EMBL/GenBank/DDBJ whole genome shotgun (WGS) entry which is preliminary data.</text>
</comment>
<name>A0ACB8ZAI2_9ASTR</name>
<sequence length="424" mass="47818">MNQARESLEHFWAMSHTTLDAQTNTALMDCLEFYRDVTNHLNISTNHMNPIDFKKRVNATLVSHQAYLNGFKYSNFSKLFVDLPAENKHAASNFYTSRNQIQLAKGRATKAKLVVAQDGSGDFNTITEAIKALDKRRAGKHRFVIYIKGGIYKENIIIKQSMTNLMLIGDGIDVTIITNNKNIYDGISTPDTATVRLGSGFTAFGITFENTAGPEKEQAIALLSASNLSVFYKCSFKGYQDTLCILEHHQFYRECDIYGTIDFIFGDASAVLQNCNIYVRKPLHGQQNTITAQGRTNSTSNTGFVIHNSRVIPTPDLSLNDGLVMTFLGRPWRDYARVVYVKCYLDILIDPAGWLPYIGKSAFDKVYYAEYMNKGKGADTGGRVKWLGYHVLTADKDAEQFSIRKFLQGESWIRKSRVPFKPHI</sequence>
<keyword evidence="2" id="KW-1185">Reference proteome</keyword>
<proteinExistence type="predicted"/>
<protein>
    <submittedName>
        <fullName evidence="1">Uncharacterized protein</fullName>
    </submittedName>
</protein>
<reference evidence="1 2" key="2">
    <citation type="journal article" date="2022" name="Mol. Ecol. Resour.">
        <title>The genomes of chicory, endive, great burdock and yacon provide insights into Asteraceae paleo-polyploidization history and plant inulin production.</title>
        <authorList>
            <person name="Fan W."/>
            <person name="Wang S."/>
            <person name="Wang H."/>
            <person name="Wang A."/>
            <person name="Jiang F."/>
            <person name="Liu H."/>
            <person name="Zhao H."/>
            <person name="Xu D."/>
            <person name="Zhang Y."/>
        </authorList>
    </citation>
    <scope>NUCLEOTIDE SEQUENCE [LARGE SCALE GENOMIC DNA]</scope>
    <source>
        <strain evidence="2">cv. Yunnan</strain>
        <tissue evidence="1">Leaves</tissue>
    </source>
</reference>
<evidence type="ECO:0000313" key="2">
    <source>
        <dbReference type="Proteomes" id="UP001056120"/>
    </source>
</evidence>
<dbReference type="EMBL" id="CM042043">
    <property type="protein sequence ID" value="KAI3694299.1"/>
    <property type="molecule type" value="Genomic_DNA"/>
</dbReference>
<organism evidence="1 2">
    <name type="scientific">Smallanthus sonchifolius</name>
    <dbReference type="NCBI Taxonomy" id="185202"/>
    <lineage>
        <taxon>Eukaryota</taxon>
        <taxon>Viridiplantae</taxon>
        <taxon>Streptophyta</taxon>
        <taxon>Embryophyta</taxon>
        <taxon>Tracheophyta</taxon>
        <taxon>Spermatophyta</taxon>
        <taxon>Magnoliopsida</taxon>
        <taxon>eudicotyledons</taxon>
        <taxon>Gunneridae</taxon>
        <taxon>Pentapetalae</taxon>
        <taxon>asterids</taxon>
        <taxon>campanulids</taxon>
        <taxon>Asterales</taxon>
        <taxon>Asteraceae</taxon>
        <taxon>Asteroideae</taxon>
        <taxon>Heliantheae alliance</taxon>
        <taxon>Millerieae</taxon>
        <taxon>Smallanthus</taxon>
    </lineage>
</organism>
<dbReference type="Proteomes" id="UP001056120">
    <property type="component" value="Linkage Group LG26"/>
</dbReference>
<evidence type="ECO:0000313" key="1">
    <source>
        <dbReference type="EMBL" id="KAI3694299.1"/>
    </source>
</evidence>
<gene>
    <name evidence="1" type="ORF">L1987_77263</name>
</gene>
<accession>A0ACB8ZAI2</accession>